<dbReference type="AlphaFoldDB" id="A0AAV3RNC8"/>
<comment type="caution">
    <text evidence="2">The sequence shown here is derived from an EMBL/GenBank/DDBJ whole genome shotgun (WGS) entry which is preliminary data.</text>
</comment>
<gene>
    <name evidence="2" type="ORF">LIER_42124</name>
</gene>
<evidence type="ECO:0000313" key="3">
    <source>
        <dbReference type="Proteomes" id="UP001454036"/>
    </source>
</evidence>
<proteinExistence type="predicted"/>
<keyword evidence="3" id="KW-1185">Reference proteome</keyword>
<feature type="compositionally biased region" description="Basic and acidic residues" evidence="1">
    <location>
        <begin position="1"/>
        <end position="11"/>
    </location>
</feature>
<name>A0AAV3RNC8_LITER</name>
<dbReference type="Proteomes" id="UP001454036">
    <property type="component" value="Unassembled WGS sequence"/>
</dbReference>
<evidence type="ECO:0000313" key="2">
    <source>
        <dbReference type="EMBL" id="GAA0177053.1"/>
    </source>
</evidence>
<feature type="region of interest" description="Disordered" evidence="1">
    <location>
        <begin position="1"/>
        <end position="22"/>
    </location>
</feature>
<sequence length="95" mass="11107">MTKMPFTDRRFQTASRGKPWTGNGGRLQRQVGMAIQTMQDERILMDIMQNADESLSSYHKRYNDLLLSIPTVDDKVAYMAFVNWLAYGKIKRLCW</sequence>
<organism evidence="2 3">
    <name type="scientific">Lithospermum erythrorhizon</name>
    <name type="common">Purple gromwell</name>
    <name type="synonym">Lithospermum officinale var. erythrorhizon</name>
    <dbReference type="NCBI Taxonomy" id="34254"/>
    <lineage>
        <taxon>Eukaryota</taxon>
        <taxon>Viridiplantae</taxon>
        <taxon>Streptophyta</taxon>
        <taxon>Embryophyta</taxon>
        <taxon>Tracheophyta</taxon>
        <taxon>Spermatophyta</taxon>
        <taxon>Magnoliopsida</taxon>
        <taxon>eudicotyledons</taxon>
        <taxon>Gunneridae</taxon>
        <taxon>Pentapetalae</taxon>
        <taxon>asterids</taxon>
        <taxon>lamiids</taxon>
        <taxon>Boraginales</taxon>
        <taxon>Boraginaceae</taxon>
        <taxon>Boraginoideae</taxon>
        <taxon>Lithospermeae</taxon>
        <taxon>Lithospermum</taxon>
    </lineage>
</organism>
<dbReference type="EMBL" id="BAABME010028178">
    <property type="protein sequence ID" value="GAA0177053.1"/>
    <property type="molecule type" value="Genomic_DNA"/>
</dbReference>
<evidence type="ECO:0000256" key="1">
    <source>
        <dbReference type="SAM" id="MobiDB-lite"/>
    </source>
</evidence>
<protein>
    <recommendedName>
        <fullName evidence="4">Retrotransposon gag domain-containing protein</fullName>
    </recommendedName>
</protein>
<accession>A0AAV3RNC8</accession>
<evidence type="ECO:0008006" key="4">
    <source>
        <dbReference type="Google" id="ProtNLM"/>
    </source>
</evidence>
<reference evidence="2 3" key="1">
    <citation type="submission" date="2024-01" db="EMBL/GenBank/DDBJ databases">
        <title>The complete chloroplast genome sequence of Lithospermum erythrorhizon: insights into the phylogenetic relationship among Boraginaceae species and the maternal lineages of purple gromwells.</title>
        <authorList>
            <person name="Okada T."/>
            <person name="Watanabe K."/>
        </authorList>
    </citation>
    <scope>NUCLEOTIDE SEQUENCE [LARGE SCALE GENOMIC DNA]</scope>
</reference>